<comment type="caution">
    <text evidence="1">The sequence shown here is derived from an EMBL/GenBank/DDBJ whole genome shotgun (WGS) entry which is preliminary data.</text>
</comment>
<name>A0A5J4W5Z1_9EUKA</name>
<dbReference type="EMBL" id="SNRW01003278">
    <property type="protein sequence ID" value="KAA6390267.1"/>
    <property type="molecule type" value="Genomic_DNA"/>
</dbReference>
<evidence type="ECO:0000313" key="1">
    <source>
        <dbReference type="EMBL" id="KAA6390267.1"/>
    </source>
</evidence>
<evidence type="ECO:0000313" key="2">
    <source>
        <dbReference type="Proteomes" id="UP000324800"/>
    </source>
</evidence>
<protein>
    <submittedName>
        <fullName evidence="1">Uncharacterized protein</fullName>
    </submittedName>
</protein>
<organism evidence="1 2">
    <name type="scientific">Streblomastix strix</name>
    <dbReference type="NCBI Taxonomy" id="222440"/>
    <lineage>
        <taxon>Eukaryota</taxon>
        <taxon>Metamonada</taxon>
        <taxon>Preaxostyla</taxon>
        <taxon>Oxymonadida</taxon>
        <taxon>Streblomastigidae</taxon>
        <taxon>Streblomastix</taxon>
    </lineage>
</organism>
<dbReference type="Proteomes" id="UP000324800">
    <property type="component" value="Unassembled WGS sequence"/>
</dbReference>
<reference evidence="1 2" key="1">
    <citation type="submission" date="2019-03" db="EMBL/GenBank/DDBJ databases">
        <title>Single cell metagenomics reveals metabolic interactions within the superorganism composed of flagellate Streblomastix strix and complex community of Bacteroidetes bacteria on its surface.</title>
        <authorList>
            <person name="Treitli S.C."/>
            <person name="Kolisko M."/>
            <person name="Husnik F."/>
            <person name="Keeling P."/>
            <person name="Hampl V."/>
        </authorList>
    </citation>
    <scope>NUCLEOTIDE SEQUENCE [LARGE SCALE GENOMIC DNA]</scope>
    <source>
        <strain evidence="1">ST1C</strain>
    </source>
</reference>
<dbReference type="AlphaFoldDB" id="A0A5J4W5Z1"/>
<gene>
    <name evidence="1" type="ORF">EZS28_014205</name>
</gene>
<proteinExistence type="predicted"/>
<accession>A0A5J4W5Z1</accession>
<sequence length="68" mass="7542">MTQQSALIDEVGSGLINIVGRLAKNIKRVKALVNGQSAQKLITDRDLKDWKVQTEDLDLDPNALKKLI</sequence>